<name>M1BVA2_SOLTU</name>
<reference evidence="2" key="1">
    <citation type="journal article" date="2011" name="Nature">
        <title>Genome sequence and analysis of the tuber crop potato.</title>
        <authorList>
            <consortium name="The Potato Genome Sequencing Consortium"/>
        </authorList>
    </citation>
    <scope>NUCLEOTIDE SEQUENCE [LARGE SCALE GENOMIC DNA]</scope>
    <source>
        <strain evidence="2">cv. DM1-3 516 R44</strain>
    </source>
</reference>
<dbReference type="HOGENOM" id="CLU_2854130_0_0_1"/>
<dbReference type="Proteomes" id="UP000011115">
    <property type="component" value="Unassembled WGS sequence"/>
</dbReference>
<evidence type="ECO:0000313" key="1">
    <source>
        <dbReference type="EnsemblPlants" id="PGSC0003DMT400053659"/>
    </source>
</evidence>
<accession>M1BVA2</accession>
<reference evidence="1" key="2">
    <citation type="submission" date="2015-06" db="UniProtKB">
        <authorList>
            <consortium name="EnsemblPlants"/>
        </authorList>
    </citation>
    <scope>IDENTIFICATION</scope>
    <source>
        <strain evidence="1">DM1-3 516 R44</strain>
    </source>
</reference>
<proteinExistence type="predicted"/>
<dbReference type="EnsemblPlants" id="PGSC0003DMT400053659">
    <property type="protein sequence ID" value="PGSC0003DMT400053659"/>
    <property type="gene ID" value="PGSC0003DMG400020815"/>
</dbReference>
<dbReference type="Gramene" id="PGSC0003DMT400053659">
    <property type="protein sequence ID" value="PGSC0003DMT400053659"/>
    <property type="gene ID" value="PGSC0003DMG400020815"/>
</dbReference>
<keyword evidence="2" id="KW-1185">Reference proteome</keyword>
<sequence>MTERQRRRLPFGRDMAPQRFLESASYHKLKVELKHTPQPKKEIENRNYQFTLRRNPLLLRMMMCG</sequence>
<dbReference type="PaxDb" id="4113-PGSC0003DMT400053659"/>
<protein>
    <submittedName>
        <fullName evidence="1">Uncharacterized protein</fullName>
    </submittedName>
</protein>
<organism evidence="1 2">
    <name type="scientific">Solanum tuberosum</name>
    <name type="common">Potato</name>
    <dbReference type="NCBI Taxonomy" id="4113"/>
    <lineage>
        <taxon>Eukaryota</taxon>
        <taxon>Viridiplantae</taxon>
        <taxon>Streptophyta</taxon>
        <taxon>Embryophyta</taxon>
        <taxon>Tracheophyta</taxon>
        <taxon>Spermatophyta</taxon>
        <taxon>Magnoliopsida</taxon>
        <taxon>eudicotyledons</taxon>
        <taxon>Gunneridae</taxon>
        <taxon>Pentapetalae</taxon>
        <taxon>asterids</taxon>
        <taxon>lamiids</taxon>
        <taxon>Solanales</taxon>
        <taxon>Solanaceae</taxon>
        <taxon>Solanoideae</taxon>
        <taxon>Solaneae</taxon>
        <taxon>Solanum</taxon>
    </lineage>
</organism>
<dbReference type="InParanoid" id="M1BVA2"/>
<evidence type="ECO:0000313" key="2">
    <source>
        <dbReference type="Proteomes" id="UP000011115"/>
    </source>
</evidence>
<dbReference type="AlphaFoldDB" id="M1BVA2"/>